<evidence type="ECO:0000256" key="2">
    <source>
        <dbReference type="ARBA" id="ARBA00010074"/>
    </source>
</evidence>
<reference evidence="12 13" key="1">
    <citation type="journal article" date="2013" name="Genome Announc.">
        <title>Genome Sequence of the Obligate Gammaproteobacterial Methanotroph Methylomicrobium album Strain BG8.</title>
        <authorList>
            <person name="Kits K.D."/>
            <person name="Kalyuzhnaya M.G."/>
            <person name="Klotz M.G."/>
            <person name="Jetten M.S."/>
            <person name="Op den Camp H.J."/>
            <person name="Vuilleumier S."/>
            <person name="Bringel F."/>
            <person name="Dispirito A.A."/>
            <person name="Murrell J.C."/>
            <person name="Bruce D."/>
            <person name="Cheng J.F."/>
            <person name="Copeland A."/>
            <person name="Goodwin L."/>
            <person name="Hauser L."/>
            <person name="Lajus A."/>
            <person name="Land M.L."/>
            <person name="Lapidus A."/>
            <person name="Lucas S."/>
            <person name="Medigue C."/>
            <person name="Pitluck S."/>
            <person name="Woyke T."/>
            <person name="Zeytun A."/>
            <person name="Stein L.Y."/>
        </authorList>
    </citation>
    <scope>NUCLEOTIDE SEQUENCE [LARGE SCALE GENOMIC DNA]</scope>
    <source>
        <strain evidence="12 13">BG8</strain>
    </source>
</reference>
<dbReference type="GO" id="GO:0030428">
    <property type="term" value="C:cell septum"/>
    <property type="evidence" value="ECO:0007669"/>
    <property type="project" value="TreeGrafter"/>
</dbReference>
<dbReference type="GO" id="GO:0043093">
    <property type="term" value="P:FtsZ-dependent cytokinesis"/>
    <property type="evidence" value="ECO:0007669"/>
    <property type="project" value="TreeGrafter"/>
</dbReference>
<dbReference type="STRING" id="686340.Metal_3674"/>
<evidence type="ECO:0000256" key="3">
    <source>
        <dbReference type="ARBA" id="ARBA00015195"/>
    </source>
</evidence>
<evidence type="ECO:0000256" key="1">
    <source>
        <dbReference type="ARBA" id="ARBA00004496"/>
    </source>
</evidence>
<keyword evidence="4" id="KW-0963">Cytoplasm</keyword>
<dbReference type="GO" id="GO:0000917">
    <property type="term" value="P:division septum assembly"/>
    <property type="evidence" value="ECO:0007669"/>
    <property type="project" value="UniProtKB-KW"/>
</dbReference>
<organism evidence="12 13">
    <name type="scientific">Methylomicrobium album BG8</name>
    <dbReference type="NCBI Taxonomy" id="686340"/>
    <lineage>
        <taxon>Bacteria</taxon>
        <taxon>Pseudomonadati</taxon>
        <taxon>Pseudomonadota</taxon>
        <taxon>Gammaproteobacteria</taxon>
        <taxon>Methylococcales</taxon>
        <taxon>Methylococcaceae</taxon>
        <taxon>Methylomicrobium</taxon>
    </lineage>
</organism>
<evidence type="ECO:0000256" key="8">
    <source>
        <dbReference type="ARBA" id="ARBA00023306"/>
    </source>
</evidence>
<dbReference type="Proteomes" id="UP000005090">
    <property type="component" value="Chromosome"/>
</dbReference>
<dbReference type="AlphaFoldDB" id="H8GH46"/>
<comment type="similarity">
    <text evidence="2">Belongs to the ZapA family. Type 1 subfamily.</text>
</comment>
<evidence type="ECO:0000256" key="10">
    <source>
        <dbReference type="ARBA" id="ARBA00026068"/>
    </source>
</evidence>
<dbReference type="PANTHER" id="PTHR34981">
    <property type="entry name" value="CELL DIVISION PROTEIN ZAPA"/>
    <property type="match status" value="1"/>
</dbReference>
<keyword evidence="7" id="KW-0717">Septation</keyword>
<dbReference type="InterPro" id="IPR036192">
    <property type="entry name" value="Cell_div_ZapA-like_sf"/>
</dbReference>
<comment type="subcellular location">
    <subcellularLocation>
        <location evidence="1">Cytoplasm</location>
    </subcellularLocation>
</comment>
<evidence type="ECO:0000313" key="12">
    <source>
        <dbReference type="EMBL" id="EIC31321.1"/>
    </source>
</evidence>
<dbReference type="GO" id="GO:0032153">
    <property type="term" value="C:cell division site"/>
    <property type="evidence" value="ECO:0007669"/>
    <property type="project" value="TreeGrafter"/>
</dbReference>
<evidence type="ECO:0000256" key="11">
    <source>
        <dbReference type="ARBA" id="ARBA00033158"/>
    </source>
</evidence>
<comment type="function">
    <text evidence="9">Activator of cell division through the inhibition of FtsZ GTPase activity, therefore promoting FtsZ assembly into bundles of protofilaments necessary for the formation of the division Z ring. It is recruited early at mid-cell but it is not essential for cell division.</text>
</comment>
<keyword evidence="5" id="KW-0132">Cell division</keyword>
<dbReference type="Gene3D" id="3.30.160.880">
    <property type="entry name" value="Cell division protein ZapA protomer, N-terminal domain"/>
    <property type="match status" value="1"/>
</dbReference>
<dbReference type="SUPFAM" id="SSF102829">
    <property type="entry name" value="Cell division protein ZapA-like"/>
    <property type="match status" value="1"/>
</dbReference>
<dbReference type="InterPro" id="IPR007838">
    <property type="entry name" value="Cell_div_ZapA-like"/>
</dbReference>
<gene>
    <name evidence="12" type="ORF">Metal_3674</name>
</gene>
<evidence type="ECO:0000313" key="13">
    <source>
        <dbReference type="Proteomes" id="UP000005090"/>
    </source>
</evidence>
<dbReference type="eggNOG" id="COG3027">
    <property type="taxonomic scope" value="Bacteria"/>
</dbReference>
<name>H8GH46_METAL</name>
<keyword evidence="8" id="KW-0131">Cell cycle</keyword>
<dbReference type="EMBL" id="CM001475">
    <property type="protein sequence ID" value="EIC31321.1"/>
    <property type="molecule type" value="Genomic_DNA"/>
</dbReference>
<dbReference type="PANTHER" id="PTHR34981:SF1">
    <property type="entry name" value="CELL DIVISION PROTEIN ZAPA"/>
    <property type="match status" value="1"/>
</dbReference>
<dbReference type="GO" id="GO:0005829">
    <property type="term" value="C:cytosol"/>
    <property type="evidence" value="ECO:0007669"/>
    <property type="project" value="TreeGrafter"/>
</dbReference>
<comment type="subunit">
    <text evidence="10">Homodimer. Interacts with FtsZ.</text>
</comment>
<dbReference type="InterPro" id="IPR042233">
    <property type="entry name" value="Cell_div_ZapA_N"/>
</dbReference>
<keyword evidence="13" id="KW-1185">Reference proteome</keyword>
<evidence type="ECO:0000256" key="4">
    <source>
        <dbReference type="ARBA" id="ARBA00022490"/>
    </source>
</evidence>
<proteinExistence type="inferred from homology"/>
<evidence type="ECO:0000256" key="7">
    <source>
        <dbReference type="ARBA" id="ARBA00023210"/>
    </source>
</evidence>
<sequence>MSTVKKEAVALTIMGKEYKIACEPEERQRLIESAQLLDRQMRQIRDSGKVNGADRIAVMAALNLVHELSFLKSQNDSLRFDFGSSLASMIQKIENVLENR</sequence>
<dbReference type="Gene3D" id="1.20.5.50">
    <property type="match status" value="1"/>
</dbReference>
<dbReference type="RefSeq" id="WP_005374618.1">
    <property type="nucleotide sequence ID" value="NZ_CM001475.1"/>
</dbReference>
<dbReference type="HOGENOM" id="CLU_116623_2_1_6"/>
<evidence type="ECO:0000256" key="6">
    <source>
        <dbReference type="ARBA" id="ARBA00023054"/>
    </source>
</evidence>
<accession>H8GH46</accession>
<evidence type="ECO:0000256" key="5">
    <source>
        <dbReference type="ARBA" id="ARBA00022618"/>
    </source>
</evidence>
<protein>
    <recommendedName>
        <fullName evidence="3">Cell division protein ZapA</fullName>
    </recommendedName>
    <alternativeName>
        <fullName evidence="11">Z ring-associated protein ZapA</fullName>
    </alternativeName>
</protein>
<keyword evidence="6" id="KW-0175">Coiled coil</keyword>
<dbReference type="GO" id="GO:0000921">
    <property type="term" value="P:septin ring assembly"/>
    <property type="evidence" value="ECO:0007669"/>
    <property type="project" value="TreeGrafter"/>
</dbReference>
<evidence type="ECO:0000256" key="9">
    <source>
        <dbReference type="ARBA" id="ARBA00024910"/>
    </source>
</evidence>
<dbReference type="Pfam" id="PF05164">
    <property type="entry name" value="ZapA"/>
    <property type="match status" value="1"/>
</dbReference>